<accession>A0A9P9EFP5</accession>
<reference evidence="8" key="1">
    <citation type="journal article" date="2021" name="Nat. Commun.">
        <title>Genetic determinants of endophytism in the Arabidopsis root mycobiome.</title>
        <authorList>
            <person name="Mesny F."/>
            <person name="Miyauchi S."/>
            <person name="Thiergart T."/>
            <person name="Pickel B."/>
            <person name="Atanasova L."/>
            <person name="Karlsson M."/>
            <person name="Huettel B."/>
            <person name="Barry K.W."/>
            <person name="Haridas S."/>
            <person name="Chen C."/>
            <person name="Bauer D."/>
            <person name="Andreopoulos W."/>
            <person name="Pangilinan J."/>
            <person name="LaButti K."/>
            <person name="Riley R."/>
            <person name="Lipzen A."/>
            <person name="Clum A."/>
            <person name="Drula E."/>
            <person name="Henrissat B."/>
            <person name="Kohler A."/>
            <person name="Grigoriev I.V."/>
            <person name="Martin F.M."/>
            <person name="Hacquard S."/>
        </authorList>
    </citation>
    <scope>NUCLEOTIDE SEQUENCE</scope>
    <source>
        <strain evidence="8">MPI-CAGE-AT-0147</strain>
    </source>
</reference>
<evidence type="ECO:0000256" key="4">
    <source>
        <dbReference type="ARBA" id="ARBA00022729"/>
    </source>
</evidence>
<keyword evidence="2 7" id="KW-0121">Carboxypeptidase</keyword>
<feature type="chain" id="PRO_5040546103" description="Carboxypeptidase" evidence="7">
    <location>
        <begin position="19"/>
        <end position="418"/>
    </location>
</feature>
<evidence type="ECO:0000256" key="7">
    <source>
        <dbReference type="RuleBase" id="RU361156"/>
    </source>
</evidence>
<dbReference type="InterPro" id="IPR018202">
    <property type="entry name" value="Ser_caboxypep_ser_AS"/>
</dbReference>
<organism evidence="8 9">
    <name type="scientific">Dactylonectria macrodidyma</name>
    <dbReference type="NCBI Taxonomy" id="307937"/>
    <lineage>
        <taxon>Eukaryota</taxon>
        <taxon>Fungi</taxon>
        <taxon>Dikarya</taxon>
        <taxon>Ascomycota</taxon>
        <taxon>Pezizomycotina</taxon>
        <taxon>Sordariomycetes</taxon>
        <taxon>Hypocreomycetidae</taxon>
        <taxon>Hypocreales</taxon>
        <taxon>Nectriaceae</taxon>
        <taxon>Dactylonectria</taxon>
    </lineage>
</organism>
<protein>
    <recommendedName>
        <fullName evidence="7">Carboxypeptidase</fullName>
        <ecNumber evidence="7">3.4.16.-</ecNumber>
    </recommendedName>
</protein>
<keyword evidence="4 7" id="KW-0732">Signal</keyword>
<evidence type="ECO:0000256" key="5">
    <source>
        <dbReference type="ARBA" id="ARBA00022801"/>
    </source>
</evidence>
<evidence type="ECO:0000256" key="6">
    <source>
        <dbReference type="ARBA" id="ARBA00023180"/>
    </source>
</evidence>
<comment type="similarity">
    <text evidence="1 7">Belongs to the peptidase S10 family.</text>
</comment>
<dbReference type="AlphaFoldDB" id="A0A9P9EFP5"/>
<keyword evidence="3 7" id="KW-0645">Protease</keyword>
<keyword evidence="6" id="KW-0325">Glycoprotein</keyword>
<dbReference type="GO" id="GO:0004185">
    <property type="term" value="F:serine-type carboxypeptidase activity"/>
    <property type="evidence" value="ECO:0007669"/>
    <property type="project" value="UniProtKB-UniRule"/>
</dbReference>
<evidence type="ECO:0000256" key="3">
    <source>
        <dbReference type="ARBA" id="ARBA00022670"/>
    </source>
</evidence>
<dbReference type="SUPFAM" id="SSF53474">
    <property type="entry name" value="alpha/beta-Hydrolases"/>
    <property type="match status" value="1"/>
</dbReference>
<dbReference type="Proteomes" id="UP000738349">
    <property type="component" value="Unassembled WGS sequence"/>
</dbReference>
<evidence type="ECO:0000256" key="1">
    <source>
        <dbReference type="ARBA" id="ARBA00009431"/>
    </source>
</evidence>
<name>A0A9P9EFP5_9HYPO</name>
<dbReference type="PRINTS" id="PR00724">
    <property type="entry name" value="CRBOXYPTASEC"/>
</dbReference>
<dbReference type="PANTHER" id="PTHR11802:SF113">
    <property type="entry name" value="SERINE CARBOXYPEPTIDASE CTSA-4.1"/>
    <property type="match status" value="1"/>
</dbReference>
<dbReference type="GO" id="GO:0006508">
    <property type="term" value="P:proteolysis"/>
    <property type="evidence" value="ECO:0007669"/>
    <property type="project" value="UniProtKB-KW"/>
</dbReference>
<dbReference type="Gene3D" id="1.10.287.410">
    <property type="match status" value="1"/>
</dbReference>
<dbReference type="PROSITE" id="PS00131">
    <property type="entry name" value="CARBOXYPEPT_SER_SER"/>
    <property type="match status" value="1"/>
</dbReference>
<evidence type="ECO:0000256" key="2">
    <source>
        <dbReference type="ARBA" id="ARBA00022645"/>
    </source>
</evidence>
<dbReference type="InterPro" id="IPR029058">
    <property type="entry name" value="AB_hydrolase_fold"/>
</dbReference>
<sequence>MIFSPLVSLLLLARGSNALAPRQYLPHAVQPPTFQTAASAEGDNWSVKEQDDSVCAAGSRHFAGRINVTDDKSMFFWFFESRNEEPRNDPVVIWLNGGPGASSLTGLYTEVGPCFINPDGQGTTKSGASWTEHANVLFIDQPAGVGLSTLANETEYPHNLATSSRDFLALLKIFYSEIFPQHDHNGLYIAGESYGGRFAPYYSAAILREQLEGSAGALQHVPLKGMVLVNAMVGSTWTSQGHYEMFCTDVPPNLVRFNDTTCRAMAAALPECERLSALCTTGLEPRVCEAAGMFCMENIYKYFDAEVQAHRRSTYDLRKDCPDPPLCGVGQNSSYGETSDFLNRRDVQKQLGFEQPIDFISINFDINMRFSLDPQIWVPTTPEVTYLLNGGVTGPAGQVDLNRSVSVLVLNGEYDVGW</sequence>
<feature type="signal peptide" evidence="7">
    <location>
        <begin position="1"/>
        <end position="18"/>
    </location>
</feature>
<dbReference type="OrthoDB" id="443318at2759"/>
<dbReference type="GO" id="GO:0000324">
    <property type="term" value="C:fungal-type vacuole"/>
    <property type="evidence" value="ECO:0007669"/>
    <property type="project" value="TreeGrafter"/>
</dbReference>
<dbReference type="Gene3D" id="3.40.50.1820">
    <property type="entry name" value="alpha/beta hydrolase"/>
    <property type="match status" value="1"/>
</dbReference>
<dbReference type="Pfam" id="PF00450">
    <property type="entry name" value="Peptidase_S10"/>
    <property type="match status" value="1"/>
</dbReference>
<keyword evidence="9" id="KW-1185">Reference proteome</keyword>
<gene>
    <name evidence="8" type="ORF">EDB81DRAFT_656473</name>
</gene>
<dbReference type="InterPro" id="IPR001563">
    <property type="entry name" value="Peptidase_S10"/>
</dbReference>
<evidence type="ECO:0000313" key="9">
    <source>
        <dbReference type="Proteomes" id="UP000738349"/>
    </source>
</evidence>
<dbReference type="EMBL" id="JAGMUV010000013">
    <property type="protein sequence ID" value="KAH7136266.1"/>
    <property type="molecule type" value="Genomic_DNA"/>
</dbReference>
<dbReference type="PANTHER" id="PTHR11802">
    <property type="entry name" value="SERINE PROTEASE FAMILY S10 SERINE CARBOXYPEPTIDASE"/>
    <property type="match status" value="1"/>
</dbReference>
<evidence type="ECO:0000313" key="8">
    <source>
        <dbReference type="EMBL" id="KAH7136266.1"/>
    </source>
</evidence>
<keyword evidence="5 7" id="KW-0378">Hydrolase</keyword>
<dbReference type="EC" id="3.4.16.-" evidence="7"/>
<proteinExistence type="inferred from homology"/>
<comment type="caution">
    <text evidence="8">The sequence shown here is derived from an EMBL/GenBank/DDBJ whole genome shotgun (WGS) entry which is preliminary data.</text>
</comment>